<dbReference type="Proteomes" id="UP000794436">
    <property type="component" value="Unassembled WGS sequence"/>
</dbReference>
<comment type="cofactor">
    <cofactor evidence="1 2">
        <name>Zn(2+)</name>
        <dbReference type="ChEBI" id="CHEBI:29105"/>
    </cofactor>
    <text evidence="1 2">Binds 1 zinc ion per subunit.</text>
</comment>
<dbReference type="SMART" id="SM00235">
    <property type="entry name" value="ZnMc"/>
    <property type="match status" value="1"/>
</dbReference>
<evidence type="ECO:0000256" key="1">
    <source>
        <dbReference type="PROSITE-ProRule" id="PRU01211"/>
    </source>
</evidence>
<comment type="caution">
    <text evidence="1">Lacks conserved residue(s) required for the propagation of feature annotation.</text>
</comment>
<dbReference type="InterPro" id="IPR006026">
    <property type="entry name" value="Peptidase_Metallo"/>
</dbReference>
<organism evidence="5 6">
    <name type="scientific">Pythium oligandrum</name>
    <name type="common">Mycoparasitic fungus</name>
    <dbReference type="NCBI Taxonomy" id="41045"/>
    <lineage>
        <taxon>Eukaryota</taxon>
        <taxon>Sar</taxon>
        <taxon>Stramenopiles</taxon>
        <taxon>Oomycota</taxon>
        <taxon>Peronosporomycetes</taxon>
        <taxon>Pythiales</taxon>
        <taxon>Pythiaceae</taxon>
        <taxon>Pythium</taxon>
    </lineage>
</organism>
<keyword evidence="1 2" id="KW-0378">Hydrolase</keyword>
<protein>
    <recommendedName>
        <fullName evidence="2">Metalloendopeptidase</fullName>
        <ecNumber evidence="2">3.4.24.-</ecNumber>
    </recommendedName>
</protein>
<dbReference type="Pfam" id="PF01400">
    <property type="entry name" value="Astacin"/>
    <property type="match status" value="1"/>
</dbReference>
<keyword evidence="1 2" id="KW-0482">Metalloprotease</keyword>
<keyword evidence="2" id="KW-0732">Signal</keyword>
<dbReference type="Gene3D" id="3.40.390.10">
    <property type="entry name" value="Collagenase (Catalytic Domain)"/>
    <property type="match status" value="1"/>
</dbReference>
<dbReference type="OrthoDB" id="431034at2759"/>
<dbReference type="PANTHER" id="PTHR10127:SF850">
    <property type="entry name" value="METALLOENDOPEPTIDASE"/>
    <property type="match status" value="1"/>
</dbReference>
<dbReference type="GO" id="GO:0008270">
    <property type="term" value="F:zinc ion binding"/>
    <property type="evidence" value="ECO:0007669"/>
    <property type="project" value="UniProtKB-UniRule"/>
</dbReference>
<feature type="compositionally biased region" description="Polar residues" evidence="3">
    <location>
        <begin position="320"/>
        <end position="335"/>
    </location>
</feature>
<feature type="binding site" evidence="1">
    <location>
        <position position="196"/>
    </location>
    <ligand>
        <name>Zn(2+)</name>
        <dbReference type="ChEBI" id="CHEBI:29105"/>
        <note>catalytic</note>
    </ligand>
</feature>
<dbReference type="PROSITE" id="PS51864">
    <property type="entry name" value="ASTACIN"/>
    <property type="match status" value="1"/>
</dbReference>
<feature type="active site" evidence="1">
    <location>
        <position position="197"/>
    </location>
</feature>
<dbReference type="InterPro" id="IPR001506">
    <property type="entry name" value="Peptidase_M12A"/>
</dbReference>
<name>A0A8K1CSS7_PYTOL</name>
<dbReference type="InterPro" id="IPR024079">
    <property type="entry name" value="MetalloPept_cat_dom_sf"/>
</dbReference>
<evidence type="ECO:0000313" key="6">
    <source>
        <dbReference type="Proteomes" id="UP000794436"/>
    </source>
</evidence>
<dbReference type="SUPFAM" id="SSF55486">
    <property type="entry name" value="Metalloproteases ('zincins'), catalytic domain"/>
    <property type="match status" value="1"/>
</dbReference>
<feature type="binding site" evidence="1">
    <location>
        <position position="200"/>
    </location>
    <ligand>
        <name>Zn(2+)</name>
        <dbReference type="ChEBI" id="CHEBI:29105"/>
        <note>catalytic</note>
    </ligand>
</feature>
<comment type="caution">
    <text evidence="5">The sequence shown here is derived from an EMBL/GenBank/DDBJ whole genome shotgun (WGS) entry which is preliminary data.</text>
</comment>
<dbReference type="EMBL" id="SPLM01000003">
    <property type="protein sequence ID" value="TMW68060.1"/>
    <property type="molecule type" value="Genomic_DNA"/>
</dbReference>
<feature type="chain" id="PRO_5035489108" description="Metalloendopeptidase" evidence="2">
    <location>
        <begin position="21"/>
        <end position="335"/>
    </location>
</feature>
<accession>A0A8K1CSS7</accession>
<dbReference type="PANTHER" id="PTHR10127">
    <property type="entry name" value="DISCOIDIN, CUB, EGF, LAMININ , AND ZINC METALLOPROTEASE DOMAIN CONTAINING"/>
    <property type="match status" value="1"/>
</dbReference>
<dbReference type="GO" id="GO:0006508">
    <property type="term" value="P:proteolysis"/>
    <property type="evidence" value="ECO:0007669"/>
    <property type="project" value="UniProtKB-KW"/>
</dbReference>
<gene>
    <name evidence="5" type="ORF">Poli38472_007732</name>
</gene>
<sequence>MNHLRVFWVVVMITLSTVMAEAIAPCSVGGIQFTGLLQYLAGQYRIPGSIYADCVDGQPICYEDDGISDTTDRVISCDNVNLESRRRRLGVYIDQNFTWPNRVVCVNWTQPFSKETHVAFDKAIKEYYQMTDITFIDVNLCRRSYGKKTAVCDDCRTAVKIQRSEKGCFATVGHINSMDRILNLAQSCARYDTVLHELGHVVGLSHEHSHPQRTVIVLRNKISATKSNYLKRPDFETTDYDPNSIMHYNGKALCIPRDPTINFCDINETKADGCVVPKEEHCDRSKQKLFGQGKDLTAGDITTVRKLYMGIERPGRPQSLLRSASQSSPIEQQAP</sequence>
<feature type="binding site" evidence="1">
    <location>
        <position position="206"/>
    </location>
    <ligand>
        <name>Zn(2+)</name>
        <dbReference type="ChEBI" id="CHEBI:29105"/>
        <note>catalytic</note>
    </ligand>
</feature>
<evidence type="ECO:0000313" key="5">
    <source>
        <dbReference type="EMBL" id="TMW68060.1"/>
    </source>
</evidence>
<evidence type="ECO:0000256" key="2">
    <source>
        <dbReference type="RuleBase" id="RU361183"/>
    </source>
</evidence>
<keyword evidence="1 2" id="KW-0645">Protease</keyword>
<dbReference type="PRINTS" id="PR00480">
    <property type="entry name" value="ASTACIN"/>
</dbReference>
<dbReference type="GO" id="GO:0004222">
    <property type="term" value="F:metalloendopeptidase activity"/>
    <property type="evidence" value="ECO:0007669"/>
    <property type="project" value="UniProtKB-UniRule"/>
</dbReference>
<keyword evidence="1 2" id="KW-0479">Metal-binding</keyword>
<feature type="region of interest" description="Disordered" evidence="3">
    <location>
        <begin position="314"/>
        <end position="335"/>
    </location>
</feature>
<dbReference type="AlphaFoldDB" id="A0A8K1CSS7"/>
<feature type="domain" description="Peptidase M12A" evidence="4">
    <location>
        <begin position="90"/>
        <end position="315"/>
    </location>
</feature>
<evidence type="ECO:0000256" key="3">
    <source>
        <dbReference type="SAM" id="MobiDB-lite"/>
    </source>
</evidence>
<reference evidence="5" key="1">
    <citation type="submission" date="2019-03" db="EMBL/GenBank/DDBJ databases">
        <title>Long read genome sequence of the mycoparasitic Pythium oligandrum ATCC 38472 isolated from sugarbeet rhizosphere.</title>
        <authorList>
            <person name="Gaulin E."/>
        </authorList>
    </citation>
    <scope>NUCLEOTIDE SEQUENCE</scope>
    <source>
        <strain evidence="5">ATCC 38472_TT</strain>
    </source>
</reference>
<keyword evidence="6" id="KW-1185">Reference proteome</keyword>
<keyword evidence="1 2" id="KW-0862">Zinc</keyword>
<feature type="signal peptide" evidence="2">
    <location>
        <begin position="1"/>
        <end position="20"/>
    </location>
</feature>
<dbReference type="EC" id="3.4.24.-" evidence="2"/>
<evidence type="ECO:0000259" key="4">
    <source>
        <dbReference type="PROSITE" id="PS51864"/>
    </source>
</evidence>
<proteinExistence type="predicted"/>